<dbReference type="AlphaFoldDB" id="A0A2A3LC17"/>
<proteinExistence type="predicted"/>
<evidence type="ECO:0000256" key="1">
    <source>
        <dbReference type="SAM" id="MobiDB-lite"/>
    </source>
</evidence>
<organism evidence="4 5">
    <name type="scientific">Mycobacterium avium subsp. hominissuis</name>
    <dbReference type="NCBI Taxonomy" id="439334"/>
    <lineage>
        <taxon>Bacteria</taxon>
        <taxon>Bacillati</taxon>
        <taxon>Actinomycetota</taxon>
        <taxon>Actinomycetes</taxon>
        <taxon>Mycobacteriales</taxon>
        <taxon>Mycobacteriaceae</taxon>
        <taxon>Mycobacterium</taxon>
        <taxon>Mycobacterium avium complex (MAC)</taxon>
    </lineage>
</organism>
<name>A0A2A3LC17_MYCAV</name>
<evidence type="ECO:0000313" key="4">
    <source>
        <dbReference type="EMBL" id="PBJ38174.1"/>
    </source>
</evidence>
<evidence type="ECO:0000313" key="2">
    <source>
        <dbReference type="EMBL" id="AXO24392.1"/>
    </source>
</evidence>
<evidence type="ECO:0000313" key="3">
    <source>
        <dbReference type="EMBL" id="BBN47071.1"/>
    </source>
</evidence>
<dbReference type="Pfam" id="PF09957">
    <property type="entry name" value="VapB_antitoxin"/>
    <property type="match status" value="1"/>
</dbReference>
<protein>
    <submittedName>
        <fullName evidence="4">Antitoxin VapB</fullName>
    </submittedName>
    <submittedName>
        <fullName evidence="2">Type II toxin-antitoxin system VapB family antitoxin</fullName>
    </submittedName>
</protein>
<dbReference type="Proteomes" id="UP000327362">
    <property type="component" value="Chromosome"/>
</dbReference>
<dbReference type="RefSeq" id="WP_003875473.1">
    <property type="nucleotide sequence ID" value="NZ_AP020326.1"/>
</dbReference>
<dbReference type="EMBL" id="CP029332">
    <property type="protein sequence ID" value="AXO24392.1"/>
    <property type="molecule type" value="Genomic_DNA"/>
</dbReference>
<reference evidence="3 7" key="3">
    <citation type="submission" date="2019-09" db="EMBL/GenBank/DDBJ databases">
        <title>Complete genome sequence of Mycobacterium avium subsp. hominissuis strain JP-H-1.</title>
        <authorList>
            <person name="Kinoshita Y."/>
            <person name="Niwa H."/>
            <person name="Uchida-Fujii E."/>
            <person name="Nukada T."/>
        </authorList>
    </citation>
    <scope>NUCLEOTIDE SEQUENCE [LARGE SCALE GENOMIC DNA]</scope>
    <source>
        <strain evidence="3 7">JP-H-1</strain>
    </source>
</reference>
<sequence length="67" mass="7354">MKKTVEIEVDVNMIDDAIRRFHLADAREAVNLALRTLIDDAGPGHHDGEFGDLGPWRGPEDIATNTG</sequence>
<dbReference type="EMBL" id="AP020326">
    <property type="protein sequence ID" value="BBN47071.1"/>
    <property type="molecule type" value="Genomic_DNA"/>
</dbReference>
<reference evidence="4 5" key="1">
    <citation type="journal article" date="2017" name="Genome Biol. Evol.">
        <title>Population Structure and Local Adaptation of MAC Lung Disease Agent Mycobacterium avium subsp. hominissuis.</title>
        <authorList>
            <person name="Yano H."/>
            <person name="Iwamoto T."/>
            <person name="Nishiuchi Y."/>
            <person name="Nakajima C."/>
            <person name="Starkova D.A."/>
            <person name="Mokrousov I."/>
            <person name="Narvskaya O."/>
            <person name="Yoshida S."/>
            <person name="Arikawa K."/>
            <person name="Nakanishi N."/>
            <person name="Osaki K."/>
            <person name="Nakagawa I."/>
            <person name="Ato M."/>
            <person name="Suzuki Y."/>
            <person name="Maruyama F."/>
        </authorList>
    </citation>
    <scope>NUCLEOTIDE SEQUENCE [LARGE SCALE GENOMIC DNA]</scope>
    <source>
        <strain evidence="4 5">OCU466</strain>
    </source>
</reference>
<dbReference type="Proteomes" id="UP000259236">
    <property type="component" value="Chromosome"/>
</dbReference>
<gene>
    <name evidence="2" type="ORF">DFS55_18810</name>
    <name evidence="3" type="ORF">JPH1_15460</name>
    <name evidence="4" type="ORF">XV03_05060</name>
</gene>
<dbReference type="Proteomes" id="UP000218842">
    <property type="component" value="Unassembled WGS sequence"/>
</dbReference>
<dbReference type="EMBL" id="LBGZ01000043">
    <property type="protein sequence ID" value="PBJ38174.1"/>
    <property type="molecule type" value="Genomic_DNA"/>
</dbReference>
<evidence type="ECO:0000313" key="6">
    <source>
        <dbReference type="Proteomes" id="UP000259236"/>
    </source>
</evidence>
<reference evidence="2 6" key="2">
    <citation type="submission" date="2018-05" db="EMBL/GenBank/DDBJ databases">
        <title>Sequencing and annotation of Mycobacterium avium strain 109 (MAC109).</title>
        <authorList>
            <person name="Matern W.M."/>
            <person name="Bader J.S."/>
            <person name="Karakousis P.C."/>
        </authorList>
    </citation>
    <scope>NUCLEOTIDE SEQUENCE [LARGE SCALE GENOMIC DNA]</scope>
    <source>
        <strain evidence="2 6">MAC109</strain>
    </source>
</reference>
<dbReference type="GeneID" id="75269130"/>
<evidence type="ECO:0000313" key="5">
    <source>
        <dbReference type="Proteomes" id="UP000218842"/>
    </source>
</evidence>
<evidence type="ECO:0000313" key="7">
    <source>
        <dbReference type="Proteomes" id="UP000327362"/>
    </source>
</evidence>
<feature type="region of interest" description="Disordered" evidence="1">
    <location>
        <begin position="41"/>
        <end position="67"/>
    </location>
</feature>
<dbReference type="InterPro" id="IPR019239">
    <property type="entry name" value="VapB_antitoxin"/>
</dbReference>
<accession>A0A2A3LC17</accession>